<evidence type="ECO:0000313" key="2">
    <source>
        <dbReference type="Proteomes" id="UP000814243"/>
    </source>
</evidence>
<dbReference type="Gene3D" id="3.40.50.1820">
    <property type="entry name" value="alpha/beta hydrolase"/>
    <property type="match status" value="1"/>
</dbReference>
<evidence type="ECO:0000313" key="1">
    <source>
        <dbReference type="EMBL" id="KAH9642601.1"/>
    </source>
</evidence>
<dbReference type="Proteomes" id="UP000814243">
    <property type="component" value="Unassembled WGS sequence"/>
</dbReference>
<proteinExistence type="predicted"/>
<comment type="caution">
    <text evidence="1">The sequence shown here is derived from an EMBL/GenBank/DDBJ whole genome shotgun (WGS) entry which is preliminary data.</text>
</comment>
<sequence length="102" mass="11553">MHIYVFLIFSSTNVTSPSSYRIANIKAVLSDPAFDVKKPTVLYAHGYVELLTDDSIRTVVSAYLQRGGYNILVLDWSNLAFGNYVLVAKSLPHVRQCFLLYY</sequence>
<protein>
    <submittedName>
        <fullName evidence="1">Uncharacterized protein</fullName>
    </submittedName>
</protein>
<dbReference type="EMBL" id="JACEFF010000187">
    <property type="protein sequence ID" value="KAH9642601.1"/>
    <property type="molecule type" value="Genomic_DNA"/>
</dbReference>
<accession>A0A922SM92</accession>
<gene>
    <name evidence="1" type="ORF">HF086_011194</name>
</gene>
<dbReference type="AlphaFoldDB" id="A0A922SM92"/>
<name>A0A922SM92_SPOEX</name>
<dbReference type="InterPro" id="IPR029058">
    <property type="entry name" value="AB_hydrolase_fold"/>
</dbReference>
<dbReference type="SUPFAM" id="SSF53474">
    <property type="entry name" value="alpha/beta-Hydrolases"/>
    <property type="match status" value="1"/>
</dbReference>
<organism evidence="1 2">
    <name type="scientific">Spodoptera exigua</name>
    <name type="common">Beet armyworm</name>
    <name type="synonym">Noctua fulgens</name>
    <dbReference type="NCBI Taxonomy" id="7107"/>
    <lineage>
        <taxon>Eukaryota</taxon>
        <taxon>Metazoa</taxon>
        <taxon>Ecdysozoa</taxon>
        <taxon>Arthropoda</taxon>
        <taxon>Hexapoda</taxon>
        <taxon>Insecta</taxon>
        <taxon>Pterygota</taxon>
        <taxon>Neoptera</taxon>
        <taxon>Endopterygota</taxon>
        <taxon>Lepidoptera</taxon>
        <taxon>Glossata</taxon>
        <taxon>Ditrysia</taxon>
        <taxon>Noctuoidea</taxon>
        <taxon>Noctuidae</taxon>
        <taxon>Amphipyrinae</taxon>
        <taxon>Spodoptera</taxon>
    </lineage>
</organism>
<reference evidence="1" key="1">
    <citation type="journal article" date="2021" name="G3 (Bethesda)">
        <title>Genome and transcriptome analysis of the beet armyworm Spodoptera exigua reveals targets for pest control. .</title>
        <authorList>
            <person name="Simon S."/>
            <person name="Breeschoten T."/>
            <person name="Jansen H.J."/>
            <person name="Dirks R.P."/>
            <person name="Schranz M.E."/>
            <person name="Ros V.I.D."/>
        </authorList>
    </citation>
    <scope>NUCLEOTIDE SEQUENCE</scope>
    <source>
        <strain evidence="1">TB_SE_WUR_2020</strain>
    </source>
</reference>